<proteinExistence type="predicted"/>
<dbReference type="Proteomes" id="UP001063166">
    <property type="component" value="Unassembled WGS sequence"/>
</dbReference>
<feature type="compositionally biased region" description="Basic and acidic residues" evidence="1">
    <location>
        <begin position="40"/>
        <end position="51"/>
    </location>
</feature>
<organism evidence="2 3">
    <name type="scientific">Lyophyllum shimeji</name>
    <name type="common">Hon-shimeji</name>
    <name type="synonym">Tricholoma shimeji</name>
    <dbReference type="NCBI Taxonomy" id="47721"/>
    <lineage>
        <taxon>Eukaryota</taxon>
        <taxon>Fungi</taxon>
        <taxon>Dikarya</taxon>
        <taxon>Basidiomycota</taxon>
        <taxon>Agaricomycotina</taxon>
        <taxon>Agaricomycetes</taxon>
        <taxon>Agaricomycetidae</taxon>
        <taxon>Agaricales</taxon>
        <taxon>Tricholomatineae</taxon>
        <taxon>Lyophyllaceae</taxon>
        <taxon>Lyophyllum</taxon>
    </lineage>
</organism>
<comment type="caution">
    <text evidence="2">The sequence shown here is derived from an EMBL/GenBank/DDBJ whole genome shotgun (WGS) entry which is preliminary data.</text>
</comment>
<dbReference type="AlphaFoldDB" id="A0A9P3PXD3"/>
<name>A0A9P3PXD3_LYOSH</name>
<protein>
    <submittedName>
        <fullName evidence="2">Uncharacterized protein</fullName>
    </submittedName>
</protein>
<feature type="region of interest" description="Disordered" evidence="1">
    <location>
        <begin position="29"/>
        <end position="51"/>
    </location>
</feature>
<evidence type="ECO:0000256" key="1">
    <source>
        <dbReference type="SAM" id="MobiDB-lite"/>
    </source>
</evidence>
<accession>A0A9P3PXD3</accession>
<reference evidence="2" key="1">
    <citation type="submission" date="2022-07" db="EMBL/GenBank/DDBJ databases">
        <title>The genome of Lyophyllum shimeji provides insight into the initial evolution of ectomycorrhizal fungal genome.</title>
        <authorList>
            <person name="Kobayashi Y."/>
            <person name="Shibata T."/>
            <person name="Hirakawa H."/>
            <person name="Shigenobu S."/>
            <person name="Nishiyama T."/>
            <person name="Yamada A."/>
            <person name="Hasebe M."/>
            <person name="Kawaguchi M."/>
        </authorList>
    </citation>
    <scope>NUCLEOTIDE SEQUENCE</scope>
    <source>
        <strain evidence="2">AT787</strain>
    </source>
</reference>
<gene>
    <name evidence="2" type="ORF">LshimejAT787_1801040</name>
</gene>
<sequence length="95" mass="10644">MPPEKRQRASAATALCQFCQKPFSRQGLSTHEKACRKKKEAQQRDADVRPETVRKIAERLSKSADAQAEVARAALKSALSRDTCRRTVSYTLPAR</sequence>
<evidence type="ECO:0000313" key="3">
    <source>
        <dbReference type="Proteomes" id="UP001063166"/>
    </source>
</evidence>
<keyword evidence="3" id="KW-1185">Reference proteome</keyword>
<evidence type="ECO:0000313" key="2">
    <source>
        <dbReference type="EMBL" id="GLB44767.1"/>
    </source>
</evidence>
<dbReference type="EMBL" id="BRPK01000018">
    <property type="protein sequence ID" value="GLB44767.1"/>
    <property type="molecule type" value="Genomic_DNA"/>
</dbReference>